<feature type="domain" description="Major facilitator superfamily (MFS) profile" evidence="2">
    <location>
        <begin position="16"/>
        <end position="391"/>
    </location>
</feature>
<evidence type="ECO:0000259" key="2">
    <source>
        <dbReference type="PROSITE" id="PS50850"/>
    </source>
</evidence>
<dbReference type="PROSITE" id="PS50850">
    <property type="entry name" value="MFS"/>
    <property type="match status" value="1"/>
</dbReference>
<protein>
    <submittedName>
        <fullName evidence="3">Unannotated protein</fullName>
    </submittedName>
</protein>
<dbReference type="SUPFAM" id="SSF103473">
    <property type="entry name" value="MFS general substrate transporter"/>
    <property type="match status" value="1"/>
</dbReference>
<feature type="transmembrane region" description="Helical" evidence="1">
    <location>
        <begin position="220"/>
        <end position="239"/>
    </location>
</feature>
<feature type="transmembrane region" description="Helical" evidence="1">
    <location>
        <begin position="367"/>
        <end position="386"/>
    </location>
</feature>
<organism evidence="3">
    <name type="scientific">freshwater metagenome</name>
    <dbReference type="NCBI Taxonomy" id="449393"/>
    <lineage>
        <taxon>unclassified sequences</taxon>
        <taxon>metagenomes</taxon>
        <taxon>ecological metagenomes</taxon>
    </lineage>
</organism>
<accession>A0A6J7DR26</accession>
<evidence type="ECO:0000256" key="1">
    <source>
        <dbReference type="SAM" id="Phobius"/>
    </source>
</evidence>
<dbReference type="PANTHER" id="PTHR23531:SF1">
    <property type="entry name" value="QUINOLENE RESISTANCE PROTEIN NORA"/>
    <property type="match status" value="1"/>
</dbReference>
<feature type="transmembrane region" description="Helical" evidence="1">
    <location>
        <begin position="12"/>
        <end position="39"/>
    </location>
</feature>
<gene>
    <name evidence="3" type="ORF">UFOPK3444_00766</name>
</gene>
<feature type="transmembrane region" description="Helical" evidence="1">
    <location>
        <begin position="142"/>
        <end position="160"/>
    </location>
</feature>
<dbReference type="Gene3D" id="1.20.1250.20">
    <property type="entry name" value="MFS general substrate transporter like domains"/>
    <property type="match status" value="1"/>
</dbReference>
<dbReference type="AlphaFoldDB" id="A0A6J7DR26"/>
<name>A0A6J7DR26_9ZZZZ</name>
<keyword evidence="1" id="KW-1133">Transmembrane helix</keyword>
<keyword evidence="1" id="KW-0472">Membrane</keyword>
<dbReference type="InterPro" id="IPR011701">
    <property type="entry name" value="MFS"/>
</dbReference>
<keyword evidence="1" id="KW-0812">Transmembrane</keyword>
<feature type="transmembrane region" description="Helical" evidence="1">
    <location>
        <begin position="338"/>
        <end position="361"/>
    </location>
</feature>
<dbReference type="InterPro" id="IPR036259">
    <property type="entry name" value="MFS_trans_sf"/>
</dbReference>
<feature type="transmembrane region" description="Helical" evidence="1">
    <location>
        <begin position="51"/>
        <end position="71"/>
    </location>
</feature>
<feature type="transmembrane region" description="Helical" evidence="1">
    <location>
        <begin position="172"/>
        <end position="191"/>
    </location>
</feature>
<dbReference type="Pfam" id="PF07690">
    <property type="entry name" value="MFS_1"/>
    <property type="match status" value="1"/>
</dbReference>
<dbReference type="GO" id="GO:0022857">
    <property type="term" value="F:transmembrane transporter activity"/>
    <property type="evidence" value="ECO:0007669"/>
    <property type="project" value="InterPro"/>
</dbReference>
<dbReference type="CDD" id="cd17489">
    <property type="entry name" value="MFS_YfcJ_like"/>
    <property type="match status" value="1"/>
</dbReference>
<evidence type="ECO:0000313" key="3">
    <source>
        <dbReference type="EMBL" id="CAB4871720.1"/>
    </source>
</evidence>
<dbReference type="InterPro" id="IPR020846">
    <property type="entry name" value="MFS_dom"/>
</dbReference>
<feature type="transmembrane region" description="Helical" evidence="1">
    <location>
        <begin position="108"/>
        <end position="130"/>
    </location>
</feature>
<sequence length="402" mass="41188">MLKASRRPTIPDFPAGSLAVFGATFLNMLSVGAALPVLPRYVKGPIAGGDVQVGLVIGAFAFAAIAARPFAGRFGDRHGRRPVMLFGTLFTALAGVMYAIPWGVAGLVIARVILGAGEGVVYTSGAAWMADRAPDAERGRIIGLYGLAIWGGVSVGPLLGEGLYDWTGSFNAVWVLCAVLSLLSCVAVLWMPRKEKIHPQEHVTRGIGSLIPAASIRPGLALMTANLGYAALSSFLVLMLDKRGIGHGAAAFAAFAFAVVINRFLFGDLSDRLGGRRGAMLAASLEFVGLVILSQAQSFAVAVIGSAIMGSGFAMLFPSLALLVLARAEPAQRGAAMGTFTAFFDLGLAFGAPLVGVAAAVTGGYSAAFLLGAGGALGGLLIAATARPHGLDHGQPETAEPL</sequence>
<feature type="transmembrane region" description="Helical" evidence="1">
    <location>
        <begin position="302"/>
        <end position="326"/>
    </location>
</feature>
<dbReference type="PANTHER" id="PTHR23531">
    <property type="entry name" value="QUINOLENE RESISTANCE PROTEIN NORA"/>
    <property type="match status" value="1"/>
</dbReference>
<dbReference type="EMBL" id="CAFBLU010000010">
    <property type="protein sequence ID" value="CAB4871720.1"/>
    <property type="molecule type" value="Genomic_DNA"/>
</dbReference>
<feature type="transmembrane region" description="Helical" evidence="1">
    <location>
        <begin position="83"/>
        <end position="102"/>
    </location>
</feature>
<feature type="transmembrane region" description="Helical" evidence="1">
    <location>
        <begin position="245"/>
        <end position="266"/>
    </location>
</feature>
<reference evidence="3" key="1">
    <citation type="submission" date="2020-05" db="EMBL/GenBank/DDBJ databases">
        <authorList>
            <person name="Chiriac C."/>
            <person name="Salcher M."/>
            <person name="Ghai R."/>
            <person name="Kavagutti S V."/>
        </authorList>
    </citation>
    <scope>NUCLEOTIDE SEQUENCE</scope>
</reference>
<dbReference type="InterPro" id="IPR052714">
    <property type="entry name" value="MFS_Exporter"/>
</dbReference>
<proteinExistence type="predicted"/>